<evidence type="ECO:0000256" key="1">
    <source>
        <dbReference type="SAM" id="MobiDB-lite"/>
    </source>
</evidence>
<dbReference type="AlphaFoldDB" id="A0A831RVG6"/>
<name>A0A831RVG6_9GAMM</name>
<comment type="caution">
    <text evidence="3">The sequence shown here is derived from an EMBL/GenBank/DDBJ whole genome shotgun (WGS) entry which is preliminary data.</text>
</comment>
<organism evidence="3">
    <name type="scientific">Thiolapillus brandeum</name>
    <dbReference type="NCBI Taxonomy" id="1076588"/>
    <lineage>
        <taxon>Bacteria</taxon>
        <taxon>Pseudomonadati</taxon>
        <taxon>Pseudomonadota</taxon>
        <taxon>Gammaproteobacteria</taxon>
        <taxon>Chromatiales</taxon>
        <taxon>Sedimenticolaceae</taxon>
        <taxon>Thiolapillus</taxon>
    </lineage>
</organism>
<gene>
    <name evidence="3" type="ORF">ENJ12_06655</name>
</gene>
<protein>
    <submittedName>
        <fullName evidence="3">DUF2007 domain-containing protein</fullName>
    </submittedName>
</protein>
<evidence type="ECO:0000313" key="3">
    <source>
        <dbReference type="EMBL" id="HEC06511.1"/>
    </source>
</evidence>
<dbReference type="Pfam" id="PF09413">
    <property type="entry name" value="DUF2007"/>
    <property type="match status" value="1"/>
</dbReference>
<dbReference type="InterPro" id="IPR018551">
    <property type="entry name" value="DUF2007"/>
</dbReference>
<reference evidence="3" key="1">
    <citation type="journal article" date="2020" name="mSystems">
        <title>Genome- and Community-Level Interaction Insights into Carbon Utilization and Element Cycling Functions of Hydrothermarchaeota in Hydrothermal Sediment.</title>
        <authorList>
            <person name="Zhou Z."/>
            <person name="Liu Y."/>
            <person name="Xu W."/>
            <person name="Pan J."/>
            <person name="Luo Z.H."/>
            <person name="Li M."/>
        </authorList>
    </citation>
    <scope>NUCLEOTIDE SEQUENCE [LARGE SCALE GENOMIC DNA]</scope>
    <source>
        <strain evidence="3">HyVt-458</strain>
    </source>
</reference>
<sequence length="152" mass="16244">MRNSHEHALTGSGHDTASGRLFRQSAGKTTGKALQPLGLTDEGAGQGQGPGKTDATGCERQGQAYSRTGRVIPVFDALNSIEAHSIKIYLIGNGIDARVGGDYLQGAMGELPALGIVRVFVDEKDEIRAKKLIREMRDSADDDDSWIPPALR</sequence>
<accession>A0A831RVG6</accession>
<feature type="region of interest" description="Disordered" evidence="1">
    <location>
        <begin position="32"/>
        <end position="63"/>
    </location>
</feature>
<evidence type="ECO:0000259" key="2">
    <source>
        <dbReference type="Pfam" id="PF09413"/>
    </source>
</evidence>
<proteinExistence type="predicted"/>
<dbReference type="EMBL" id="DRLF01000232">
    <property type="protein sequence ID" value="HEC06511.1"/>
    <property type="molecule type" value="Genomic_DNA"/>
</dbReference>
<dbReference type="Proteomes" id="UP000886339">
    <property type="component" value="Unassembled WGS sequence"/>
</dbReference>
<feature type="domain" description="DUF2007" evidence="2">
    <location>
        <begin position="74"/>
        <end position="137"/>
    </location>
</feature>